<dbReference type="InterPro" id="IPR029044">
    <property type="entry name" value="Nucleotide-diphossugar_trans"/>
</dbReference>
<dbReference type="EC" id="2.4.-.-" evidence="4"/>
<evidence type="ECO:0000259" key="3">
    <source>
        <dbReference type="Pfam" id="PF00535"/>
    </source>
</evidence>
<dbReference type="InterPro" id="IPR001173">
    <property type="entry name" value="Glyco_trans_2-like"/>
</dbReference>
<evidence type="ECO:0000256" key="1">
    <source>
        <dbReference type="ARBA" id="ARBA00022676"/>
    </source>
</evidence>
<dbReference type="EMBL" id="JAJTND010000005">
    <property type="protein sequence ID" value="MCE3533699.1"/>
    <property type="molecule type" value="Genomic_DNA"/>
</dbReference>
<comment type="caution">
    <text evidence="4">The sequence shown here is derived from an EMBL/GenBank/DDBJ whole genome shotgun (WGS) entry which is preliminary data.</text>
</comment>
<dbReference type="CDD" id="cd00761">
    <property type="entry name" value="Glyco_tranf_GTA_type"/>
    <property type="match status" value="1"/>
</dbReference>
<accession>A0ABS8XCL5</accession>
<dbReference type="Proteomes" id="UP001320170">
    <property type="component" value="Unassembled WGS sequence"/>
</dbReference>
<dbReference type="Pfam" id="PF00535">
    <property type="entry name" value="Glycos_transf_2"/>
    <property type="match status" value="1"/>
</dbReference>
<reference evidence="4 5" key="1">
    <citation type="journal article" date="2024" name="Pathogens">
        <title>Characterization of a Novel Species of Legionella Isolated from a Healthcare Facility: Legionella resiliens sp. nov.</title>
        <authorList>
            <person name="Cristino S."/>
            <person name="Pascale M.R."/>
            <person name="Marino F."/>
            <person name="Derelitto C."/>
            <person name="Salaris S."/>
            <person name="Orsini M."/>
            <person name="Squarzoni S."/>
            <person name="Grottola A."/>
            <person name="Girolamini L."/>
        </authorList>
    </citation>
    <scope>NUCLEOTIDE SEQUENCE [LARGE SCALE GENOMIC DNA]</scope>
    <source>
        <strain evidence="4 5">8cVS16</strain>
    </source>
</reference>
<dbReference type="PANTHER" id="PTHR22916:SF51">
    <property type="entry name" value="GLYCOSYLTRANSFERASE EPSH-RELATED"/>
    <property type="match status" value="1"/>
</dbReference>
<gene>
    <name evidence="4" type="ORF">LXO92_15100</name>
</gene>
<dbReference type="Gene3D" id="3.90.550.10">
    <property type="entry name" value="Spore Coat Polysaccharide Biosynthesis Protein SpsA, Chain A"/>
    <property type="match status" value="1"/>
</dbReference>
<evidence type="ECO:0000313" key="4">
    <source>
        <dbReference type="EMBL" id="MCE3533699.1"/>
    </source>
</evidence>
<dbReference type="PANTHER" id="PTHR22916">
    <property type="entry name" value="GLYCOSYLTRANSFERASE"/>
    <property type="match status" value="1"/>
</dbReference>
<organism evidence="4 5">
    <name type="scientific">Legionella resiliens</name>
    <dbReference type="NCBI Taxonomy" id="2905958"/>
    <lineage>
        <taxon>Bacteria</taxon>
        <taxon>Pseudomonadati</taxon>
        <taxon>Pseudomonadota</taxon>
        <taxon>Gammaproteobacteria</taxon>
        <taxon>Legionellales</taxon>
        <taxon>Legionellaceae</taxon>
        <taxon>Legionella</taxon>
    </lineage>
</organism>
<name>A0ABS8XCL5_9GAMM</name>
<feature type="domain" description="Glycosyltransferase 2-like" evidence="3">
    <location>
        <begin position="7"/>
        <end position="125"/>
    </location>
</feature>
<proteinExistence type="predicted"/>
<evidence type="ECO:0000256" key="2">
    <source>
        <dbReference type="ARBA" id="ARBA00022679"/>
    </source>
</evidence>
<dbReference type="GO" id="GO:0016757">
    <property type="term" value="F:glycosyltransferase activity"/>
    <property type="evidence" value="ECO:0007669"/>
    <property type="project" value="UniProtKB-KW"/>
</dbReference>
<keyword evidence="2 4" id="KW-0808">Transferase</keyword>
<dbReference type="RefSeq" id="WP_232891265.1">
    <property type="nucleotide sequence ID" value="NZ_JAJSPM010000009.1"/>
</dbReference>
<evidence type="ECO:0000313" key="5">
    <source>
        <dbReference type="Proteomes" id="UP001320170"/>
    </source>
</evidence>
<sequence length="343" mass="39806">MNTPKISIIVPVYNTEKLLPRTLHGILTQTFTDFEVLLINDGSTDNSGKICDEYAKRDSRIRVFHKENEGVGSARQLGVIEAKGVYSTHIDSDDWVEPNMLLDMYKQIATENSDILITDYYLDNKYMQRCSPSLKAIVLAEDILRFKAPGSVWGVLIKHKLYFRYNLSFSRTVYCGEDILVMVELLLNEPKVSFLPQAYYHYSQDNNNSLTRGEKSRDKLYNRSLFLSELKSLLVKYNLNISLISNFNVSYRLVAIHSGLLSEEEYKLLFIDNNSQYDWKVFGFWQYVCLKLTDSLNYKAGMNLYKKLCSIKYTSLKFMAIIFMKVFLQNIKITKSKLFKDSP</sequence>
<dbReference type="SUPFAM" id="SSF53448">
    <property type="entry name" value="Nucleotide-diphospho-sugar transferases"/>
    <property type="match status" value="1"/>
</dbReference>
<keyword evidence="1 4" id="KW-0328">Glycosyltransferase</keyword>
<protein>
    <submittedName>
        <fullName evidence="4">Glycosyltransferase</fullName>
        <ecNumber evidence="4">2.4.-.-</ecNumber>
    </submittedName>
</protein>
<keyword evidence="5" id="KW-1185">Reference proteome</keyword>